<dbReference type="InterPro" id="IPR011991">
    <property type="entry name" value="ArsR-like_HTH"/>
</dbReference>
<dbReference type="Gene3D" id="1.10.10.10">
    <property type="entry name" value="Winged helix-like DNA-binding domain superfamily/Winged helix DNA-binding domain"/>
    <property type="match status" value="1"/>
</dbReference>
<organism evidence="5 6">
    <name type="scientific">Actinomadura craniellae</name>
    <dbReference type="NCBI Taxonomy" id="2231787"/>
    <lineage>
        <taxon>Bacteria</taxon>
        <taxon>Bacillati</taxon>
        <taxon>Actinomycetota</taxon>
        <taxon>Actinomycetes</taxon>
        <taxon>Streptosporangiales</taxon>
        <taxon>Thermomonosporaceae</taxon>
        <taxon>Actinomadura</taxon>
    </lineage>
</organism>
<name>A0A365HBC8_9ACTN</name>
<dbReference type="InterPro" id="IPR036388">
    <property type="entry name" value="WH-like_DNA-bd_sf"/>
</dbReference>
<keyword evidence="3" id="KW-0804">Transcription</keyword>
<dbReference type="GO" id="GO:0003677">
    <property type="term" value="F:DNA binding"/>
    <property type="evidence" value="ECO:0007669"/>
    <property type="project" value="UniProtKB-KW"/>
</dbReference>
<dbReference type="EMBL" id="QLYX01000003">
    <property type="protein sequence ID" value="RAY15573.1"/>
    <property type="molecule type" value="Genomic_DNA"/>
</dbReference>
<evidence type="ECO:0000256" key="3">
    <source>
        <dbReference type="ARBA" id="ARBA00023163"/>
    </source>
</evidence>
<dbReference type="PANTHER" id="PTHR33154:SF12">
    <property type="entry name" value="TRANSCRIPTIONAL REGULATORY PROTEIN"/>
    <property type="match status" value="1"/>
</dbReference>
<proteinExistence type="predicted"/>
<evidence type="ECO:0000313" key="6">
    <source>
        <dbReference type="Proteomes" id="UP000251891"/>
    </source>
</evidence>
<dbReference type="RefSeq" id="WP_111864035.1">
    <property type="nucleotide sequence ID" value="NZ_QLYX01000003.1"/>
</dbReference>
<evidence type="ECO:0000256" key="2">
    <source>
        <dbReference type="ARBA" id="ARBA00023125"/>
    </source>
</evidence>
<keyword evidence="2" id="KW-0238">DNA-binding</keyword>
<dbReference type="Pfam" id="PF12840">
    <property type="entry name" value="HTH_20"/>
    <property type="match status" value="1"/>
</dbReference>
<dbReference type="PANTHER" id="PTHR33154">
    <property type="entry name" value="TRANSCRIPTIONAL REGULATOR, ARSR FAMILY"/>
    <property type="match status" value="1"/>
</dbReference>
<dbReference type="NCBIfam" id="NF033788">
    <property type="entry name" value="HTH_metalloreg"/>
    <property type="match status" value="1"/>
</dbReference>
<sequence>MTLYHPPREQIELADVLNALGHPIRLKIVRSLAEQGECACSAISLDISKSTATHHWRVLRESGVIRQQQSGRTIMTSLRREDLDARFPGLLGVVLGGRSPELAAAAGHPGGDTA</sequence>
<comment type="caution">
    <text evidence="5">The sequence shown here is derived from an EMBL/GenBank/DDBJ whole genome shotgun (WGS) entry which is preliminary data.</text>
</comment>
<dbReference type="InterPro" id="IPR051081">
    <property type="entry name" value="HTH_MetalResp_TranReg"/>
</dbReference>
<keyword evidence="6" id="KW-1185">Reference proteome</keyword>
<protein>
    <submittedName>
        <fullName evidence="5">Transcriptional regulator</fullName>
    </submittedName>
</protein>
<evidence type="ECO:0000313" key="5">
    <source>
        <dbReference type="EMBL" id="RAY15573.1"/>
    </source>
</evidence>
<evidence type="ECO:0000256" key="1">
    <source>
        <dbReference type="ARBA" id="ARBA00023015"/>
    </source>
</evidence>
<gene>
    <name evidence="5" type="ORF">DPM19_07200</name>
</gene>
<evidence type="ECO:0000259" key="4">
    <source>
        <dbReference type="PROSITE" id="PS50987"/>
    </source>
</evidence>
<reference evidence="5 6" key="1">
    <citation type="submission" date="2018-06" db="EMBL/GenBank/DDBJ databases">
        <title>Actinomadura craniellae sp. nov. isolated from marine sponge Craniella sp.</title>
        <authorList>
            <person name="Li L."/>
            <person name="Xu Q.H."/>
            <person name="Lin H.W."/>
            <person name="Lu Y.H."/>
        </authorList>
    </citation>
    <scope>NUCLEOTIDE SEQUENCE [LARGE SCALE GENOMIC DNA]</scope>
    <source>
        <strain evidence="5 6">LHW63021</strain>
    </source>
</reference>
<accession>A0A365HBC8</accession>
<dbReference type="GO" id="GO:0003700">
    <property type="term" value="F:DNA-binding transcription factor activity"/>
    <property type="evidence" value="ECO:0007669"/>
    <property type="project" value="InterPro"/>
</dbReference>
<dbReference type="InterPro" id="IPR001845">
    <property type="entry name" value="HTH_ArsR_DNA-bd_dom"/>
</dbReference>
<dbReference type="AlphaFoldDB" id="A0A365HBC8"/>
<dbReference type="SMART" id="SM00418">
    <property type="entry name" value="HTH_ARSR"/>
    <property type="match status" value="1"/>
</dbReference>
<dbReference type="PRINTS" id="PR00778">
    <property type="entry name" value="HTHARSR"/>
</dbReference>
<dbReference type="Proteomes" id="UP000251891">
    <property type="component" value="Unassembled WGS sequence"/>
</dbReference>
<dbReference type="InterPro" id="IPR036390">
    <property type="entry name" value="WH_DNA-bd_sf"/>
</dbReference>
<dbReference type="OrthoDB" id="4471357at2"/>
<dbReference type="CDD" id="cd00090">
    <property type="entry name" value="HTH_ARSR"/>
    <property type="match status" value="1"/>
</dbReference>
<dbReference type="PROSITE" id="PS50987">
    <property type="entry name" value="HTH_ARSR_2"/>
    <property type="match status" value="1"/>
</dbReference>
<dbReference type="SUPFAM" id="SSF46785">
    <property type="entry name" value="Winged helix' DNA-binding domain"/>
    <property type="match status" value="1"/>
</dbReference>
<keyword evidence="1" id="KW-0805">Transcription regulation</keyword>
<feature type="domain" description="HTH arsR-type" evidence="4">
    <location>
        <begin position="5"/>
        <end position="98"/>
    </location>
</feature>